<dbReference type="AlphaFoldDB" id="A0A6M3JLF0"/>
<name>A0A6M3JLF0_9ZZZZ</name>
<sequence length="120" mass="14140">MNPKIVRCQGKWCVRSPYNMYNEPKMSICHWPIGKISQRIDLSFYEGQEVTPRYDRYSGIYTLRTAPYQHIDLYLIDGGKTQSIETVTENIPCPKVRKGIETRWENGRWEKLLKSGWKPA</sequence>
<accession>A0A6M3JLF0</accession>
<organism evidence="1">
    <name type="scientific">viral metagenome</name>
    <dbReference type="NCBI Taxonomy" id="1070528"/>
    <lineage>
        <taxon>unclassified sequences</taxon>
        <taxon>metagenomes</taxon>
        <taxon>organismal metagenomes</taxon>
    </lineage>
</organism>
<evidence type="ECO:0000313" key="1">
    <source>
        <dbReference type="EMBL" id="QJA69955.1"/>
    </source>
</evidence>
<proteinExistence type="predicted"/>
<gene>
    <name evidence="1" type="ORF">MM415A04115_0005</name>
    <name evidence="2" type="ORF">MM415B04260_0013</name>
</gene>
<evidence type="ECO:0000313" key="2">
    <source>
        <dbReference type="EMBL" id="QJA93341.1"/>
    </source>
</evidence>
<protein>
    <submittedName>
        <fullName evidence="1">Uncharacterized protein</fullName>
    </submittedName>
</protein>
<dbReference type="EMBL" id="MT143141">
    <property type="protein sequence ID" value="QJA93341.1"/>
    <property type="molecule type" value="Genomic_DNA"/>
</dbReference>
<reference evidence="1" key="1">
    <citation type="submission" date="2020-03" db="EMBL/GenBank/DDBJ databases">
        <title>The deep terrestrial virosphere.</title>
        <authorList>
            <person name="Holmfeldt K."/>
            <person name="Nilsson E."/>
            <person name="Simone D."/>
            <person name="Lopez-Fernandez M."/>
            <person name="Wu X."/>
            <person name="de Brujin I."/>
            <person name="Lundin D."/>
            <person name="Andersson A."/>
            <person name="Bertilsson S."/>
            <person name="Dopson M."/>
        </authorList>
    </citation>
    <scope>NUCLEOTIDE SEQUENCE</scope>
    <source>
        <strain evidence="1">MM415A04115</strain>
        <strain evidence="2">MM415B04260</strain>
    </source>
</reference>
<dbReference type="EMBL" id="MT141751">
    <property type="protein sequence ID" value="QJA69955.1"/>
    <property type="molecule type" value="Genomic_DNA"/>
</dbReference>